<protein>
    <submittedName>
        <fullName evidence="2">Uncharacterized protein</fullName>
    </submittedName>
</protein>
<dbReference type="PANTHER" id="PTHR33320">
    <property type="entry name" value="METHIONYL-TRNA SYNTHETASE"/>
    <property type="match status" value="1"/>
</dbReference>
<reference evidence="2" key="1">
    <citation type="journal article" date="2023" name="Plant J.">
        <title>The genome of the king protea, Protea cynaroides.</title>
        <authorList>
            <person name="Chang J."/>
            <person name="Duong T.A."/>
            <person name="Schoeman C."/>
            <person name="Ma X."/>
            <person name="Roodt D."/>
            <person name="Barker N."/>
            <person name="Li Z."/>
            <person name="Van de Peer Y."/>
            <person name="Mizrachi E."/>
        </authorList>
    </citation>
    <scope>NUCLEOTIDE SEQUENCE</scope>
    <source>
        <tissue evidence="2">Young leaves</tissue>
    </source>
</reference>
<sequence>MPTPFPGFSPSSIDDGAVLLNSQRLPLWDPPSVRRRNGGTIFGFKEESPKLAPMPPGVRHGLRLGSSRSSPFAHKPDQKRKVESSKPAAGICSRCGGGARVADMKTSTRFCFVPVYWRYWKAIICTFCGAILKSYR</sequence>
<dbReference type="Proteomes" id="UP001141806">
    <property type="component" value="Unassembled WGS sequence"/>
</dbReference>
<dbReference type="AlphaFoldDB" id="A0A9Q0QXY1"/>
<accession>A0A9Q0QXY1</accession>
<comment type="caution">
    <text evidence="2">The sequence shown here is derived from an EMBL/GenBank/DDBJ whole genome shotgun (WGS) entry which is preliminary data.</text>
</comment>
<proteinExistence type="predicted"/>
<dbReference type="EMBL" id="JAMYWD010000003">
    <property type="protein sequence ID" value="KAJ4976138.1"/>
    <property type="molecule type" value="Genomic_DNA"/>
</dbReference>
<evidence type="ECO:0000256" key="1">
    <source>
        <dbReference type="SAM" id="MobiDB-lite"/>
    </source>
</evidence>
<evidence type="ECO:0000313" key="2">
    <source>
        <dbReference type="EMBL" id="KAJ4976138.1"/>
    </source>
</evidence>
<dbReference type="OrthoDB" id="1872195at2759"/>
<keyword evidence="3" id="KW-1185">Reference proteome</keyword>
<organism evidence="2 3">
    <name type="scientific">Protea cynaroides</name>
    <dbReference type="NCBI Taxonomy" id="273540"/>
    <lineage>
        <taxon>Eukaryota</taxon>
        <taxon>Viridiplantae</taxon>
        <taxon>Streptophyta</taxon>
        <taxon>Embryophyta</taxon>
        <taxon>Tracheophyta</taxon>
        <taxon>Spermatophyta</taxon>
        <taxon>Magnoliopsida</taxon>
        <taxon>Proteales</taxon>
        <taxon>Proteaceae</taxon>
        <taxon>Protea</taxon>
    </lineage>
</organism>
<feature type="compositionally biased region" description="Basic and acidic residues" evidence="1">
    <location>
        <begin position="74"/>
        <end position="84"/>
    </location>
</feature>
<evidence type="ECO:0000313" key="3">
    <source>
        <dbReference type="Proteomes" id="UP001141806"/>
    </source>
</evidence>
<gene>
    <name evidence="2" type="ORF">NE237_001244</name>
</gene>
<feature type="region of interest" description="Disordered" evidence="1">
    <location>
        <begin position="54"/>
        <end position="89"/>
    </location>
</feature>
<name>A0A9Q0QXY1_9MAGN</name>
<dbReference type="PANTHER" id="PTHR33320:SF2">
    <property type="entry name" value="OS07G0564200 PROTEIN"/>
    <property type="match status" value="1"/>
</dbReference>